<dbReference type="AlphaFoldDB" id="A0A6A4SAA8"/>
<proteinExistence type="predicted"/>
<evidence type="ECO:0000313" key="2">
    <source>
        <dbReference type="EMBL" id="KAF0031173.1"/>
    </source>
</evidence>
<evidence type="ECO:0000313" key="3">
    <source>
        <dbReference type="Proteomes" id="UP000438429"/>
    </source>
</evidence>
<sequence>MKLFTLMHVFPSGGMEQTCPYSSGNGEKRNLLNKNGDGGLLTDGPTALQKKKNCGDDDGDGDADPPTVVCQILKGL</sequence>
<name>A0A6A4SAA8_SCOMX</name>
<gene>
    <name evidence="2" type="ORF">F2P81_015728</name>
</gene>
<organism evidence="2 3">
    <name type="scientific">Scophthalmus maximus</name>
    <name type="common">Turbot</name>
    <name type="synonym">Psetta maxima</name>
    <dbReference type="NCBI Taxonomy" id="52904"/>
    <lineage>
        <taxon>Eukaryota</taxon>
        <taxon>Metazoa</taxon>
        <taxon>Chordata</taxon>
        <taxon>Craniata</taxon>
        <taxon>Vertebrata</taxon>
        <taxon>Euteleostomi</taxon>
        <taxon>Actinopterygii</taxon>
        <taxon>Neopterygii</taxon>
        <taxon>Teleostei</taxon>
        <taxon>Neoteleostei</taxon>
        <taxon>Acanthomorphata</taxon>
        <taxon>Carangaria</taxon>
        <taxon>Pleuronectiformes</taxon>
        <taxon>Pleuronectoidei</taxon>
        <taxon>Scophthalmidae</taxon>
        <taxon>Scophthalmus</taxon>
    </lineage>
</organism>
<evidence type="ECO:0000256" key="1">
    <source>
        <dbReference type="SAM" id="MobiDB-lite"/>
    </source>
</evidence>
<protein>
    <submittedName>
        <fullName evidence="2">Uncharacterized protein</fullName>
    </submittedName>
</protein>
<feature type="region of interest" description="Disordered" evidence="1">
    <location>
        <begin position="22"/>
        <end position="66"/>
    </location>
</feature>
<dbReference type="Proteomes" id="UP000438429">
    <property type="component" value="Unassembled WGS sequence"/>
</dbReference>
<comment type="caution">
    <text evidence="2">The sequence shown here is derived from an EMBL/GenBank/DDBJ whole genome shotgun (WGS) entry which is preliminary data.</text>
</comment>
<dbReference type="EMBL" id="VEVO01000014">
    <property type="protein sequence ID" value="KAF0031173.1"/>
    <property type="molecule type" value="Genomic_DNA"/>
</dbReference>
<reference evidence="2 3" key="1">
    <citation type="submission" date="2019-06" db="EMBL/GenBank/DDBJ databases">
        <title>Draft genomes of female and male turbot (Scophthalmus maximus).</title>
        <authorList>
            <person name="Xu H."/>
            <person name="Xu X.-W."/>
            <person name="Shao C."/>
            <person name="Chen S."/>
        </authorList>
    </citation>
    <scope>NUCLEOTIDE SEQUENCE [LARGE SCALE GENOMIC DNA]</scope>
    <source>
        <strain evidence="2">Ysfricsl-2016a</strain>
        <tissue evidence="2">Blood</tissue>
    </source>
</reference>
<accession>A0A6A4SAA8</accession>